<gene>
    <name evidence="1" type="ORF">J2S00_000409</name>
</gene>
<accession>A0ABU0CP26</accession>
<evidence type="ECO:0008006" key="3">
    <source>
        <dbReference type="Google" id="ProtNLM"/>
    </source>
</evidence>
<dbReference type="Proteomes" id="UP001232445">
    <property type="component" value="Unassembled WGS sequence"/>
</dbReference>
<proteinExistence type="predicted"/>
<dbReference type="EMBL" id="JAUSUQ010000001">
    <property type="protein sequence ID" value="MDQ0337639.1"/>
    <property type="molecule type" value="Genomic_DNA"/>
</dbReference>
<evidence type="ECO:0000313" key="1">
    <source>
        <dbReference type="EMBL" id="MDQ0337639.1"/>
    </source>
</evidence>
<sequence length="151" mass="17520">MKWDRLTIDDYIENKAYIDTALVPLFKVKLGPSTRESALQATWLSGVINHIEEQLAGRVLLLPPVTYAESHQEEELVTYLNRYTDDVLQNGFQHQVYITVDDMWKKKSEMLTASLLYIDLHEVDVEDQSSQTLFNCAQKYVPKLISLWKRG</sequence>
<name>A0ABU0CP26_9BACI</name>
<reference evidence="1 2" key="1">
    <citation type="submission" date="2023-07" db="EMBL/GenBank/DDBJ databases">
        <title>Genomic Encyclopedia of Type Strains, Phase IV (KMG-IV): sequencing the most valuable type-strain genomes for metagenomic binning, comparative biology and taxonomic classification.</title>
        <authorList>
            <person name="Goeker M."/>
        </authorList>
    </citation>
    <scope>NUCLEOTIDE SEQUENCE [LARGE SCALE GENOMIC DNA]</scope>
    <source>
        <strain evidence="1 2">DSM 17740</strain>
    </source>
</reference>
<protein>
    <recommendedName>
        <fullName evidence="3">DUF2487 family protein</fullName>
    </recommendedName>
</protein>
<keyword evidence="2" id="KW-1185">Reference proteome</keyword>
<comment type="caution">
    <text evidence="1">The sequence shown here is derived from an EMBL/GenBank/DDBJ whole genome shotgun (WGS) entry which is preliminary data.</text>
</comment>
<evidence type="ECO:0000313" key="2">
    <source>
        <dbReference type="Proteomes" id="UP001232445"/>
    </source>
</evidence>
<dbReference type="RefSeq" id="WP_307334899.1">
    <property type="nucleotide sequence ID" value="NZ_JAUSUQ010000001.1"/>
</dbReference>
<dbReference type="InterPro" id="IPR019615">
    <property type="entry name" value="DUF2487"/>
</dbReference>
<organism evidence="1 2">
    <name type="scientific">Caldalkalibacillus uzonensis</name>
    <dbReference type="NCBI Taxonomy" id="353224"/>
    <lineage>
        <taxon>Bacteria</taxon>
        <taxon>Bacillati</taxon>
        <taxon>Bacillota</taxon>
        <taxon>Bacilli</taxon>
        <taxon>Bacillales</taxon>
        <taxon>Bacillaceae</taxon>
        <taxon>Caldalkalibacillus</taxon>
    </lineage>
</organism>
<dbReference type="Pfam" id="PF10673">
    <property type="entry name" value="DUF2487"/>
    <property type="match status" value="1"/>
</dbReference>